<dbReference type="GO" id="GO:0004674">
    <property type="term" value="F:protein serine/threonine kinase activity"/>
    <property type="evidence" value="ECO:0007669"/>
    <property type="project" value="UniProtKB-KW"/>
</dbReference>
<dbReference type="AlphaFoldDB" id="A0A031LRA6"/>
<protein>
    <submittedName>
        <fullName evidence="1">Serine/threonine protein kinase</fullName>
    </submittedName>
</protein>
<accession>A0A031LRA6</accession>
<reference evidence="1 2" key="1">
    <citation type="submission" date="2014-03" db="EMBL/GenBank/DDBJ databases">
        <title>Draft genome sequence of the novel thermoacidophilic archaea Acidianus copahuensis ALE1 strain, isolated from Copahue volcanic area in Neuquen Argentina.</title>
        <authorList>
            <person name="Urbieta M.S."/>
            <person name="Rascovan N."/>
            <person name="Castro C."/>
            <person name="Revale S."/>
            <person name="Giaveno M.A."/>
            <person name="Vazquez M.P."/>
            <person name="Donati E.R."/>
        </authorList>
    </citation>
    <scope>NUCLEOTIDE SEQUENCE [LARGE SCALE GENOMIC DNA]</scope>
    <source>
        <strain evidence="1 2">ALE1</strain>
    </source>
</reference>
<comment type="caution">
    <text evidence="1">The sequence shown here is derived from an EMBL/GenBank/DDBJ whole genome shotgun (WGS) entry which is preliminary data.</text>
</comment>
<dbReference type="EMBL" id="JFZT01000039">
    <property type="protein sequence ID" value="EZQ06929.1"/>
    <property type="molecule type" value="Genomic_DNA"/>
</dbReference>
<organism evidence="1 2">
    <name type="scientific">Candidatus Acidianus copahuensis</name>
    <dbReference type="NCBI Taxonomy" id="1160895"/>
    <lineage>
        <taxon>Archaea</taxon>
        <taxon>Thermoproteota</taxon>
        <taxon>Thermoprotei</taxon>
        <taxon>Sulfolobales</taxon>
        <taxon>Sulfolobaceae</taxon>
        <taxon>Acidianus</taxon>
    </lineage>
</organism>
<sequence>MVKIDKIIYPRFDIEIYNELKSNGITEFISFGKTFVNDTRVLGKGKQGVIALLDDKKVIKVRRTDSPKNDMELEAKLQMKAYPASPKVFSFGKNFIIMEYINGEHLRNKCIPLDLLFKARYLEENHIQHMEISRPWKNVLIFEKRAYIIDYDSASIRERAFNVNKILSAFRMYDLAYLYKTNKISFDELISILGHKRSLCSFP</sequence>
<proteinExistence type="predicted"/>
<gene>
    <name evidence="1" type="ORF">CM19_06065</name>
</gene>
<dbReference type="InterPro" id="IPR011009">
    <property type="entry name" value="Kinase-like_dom_sf"/>
</dbReference>
<dbReference type="Proteomes" id="UP000024332">
    <property type="component" value="Unassembled WGS sequence"/>
</dbReference>
<keyword evidence="2" id="KW-1185">Reference proteome</keyword>
<dbReference type="RefSeq" id="WP_048099452.1">
    <property type="nucleotide sequence ID" value="NZ_JFZT01000039.1"/>
</dbReference>
<keyword evidence="1" id="KW-0723">Serine/threonine-protein kinase</keyword>
<keyword evidence="1" id="KW-0808">Transferase</keyword>
<dbReference type="OrthoDB" id="86092at2157"/>
<name>A0A031LRA6_9CREN</name>
<dbReference type="SUPFAM" id="SSF56112">
    <property type="entry name" value="Protein kinase-like (PK-like)"/>
    <property type="match status" value="1"/>
</dbReference>
<keyword evidence="1" id="KW-0418">Kinase</keyword>
<dbReference type="STRING" id="1160895.CM19_06065"/>
<evidence type="ECO:0000313" key="1">
    <source>
        <dbReference type="EMBL" id="EZQ06929.1"/>
    </source>
</evidence>
<evidence type="ECO:0000313" key="2">
    <source>
        <dbReference type="Proteomes" id="UP000024332"/>
    </source>
</evidence>